<proteinExistence type="predicted"/>
<dbReference type="EMBL" id="WOTB01000013">
    <property type="protein sequence ID" value="NHN85230.1"/>
    <property type="molecule type" value="Genomic_DNA"/>
</dbReference>
<evidence type="ECO:0000313" key="1">
    <source>
        <dbReference type="EMBL" id="NHN85230.1"/>
    </source>
</evidence>
<evidence type="ECO:0000313" key="2">
    <source>
        <dbReference type="Proteomes" id="UP000635278"/>
    </source>
</evidence>
<keyword evidence="2" id="KW-1185">Reference proteome</keyword>
<dbReference type="RefSeq" id="WP_173583603.1">
    <property type="nucleotide sequence ID" value="NZ_WOTB01000013.1"/>
</dbReference>
<gene>
    <name evidence="1" type="ORF">GOB93_11335</name>
</gene>
<reference evidence="1 2" key="1">
    <citation type="journal article" date="2020" name="Int. J. Syst. Evol. Microbiol.">
        <title>Novel acetic acid bacteria from cider fermentations: Acetobacter conturbans sp. nov. and Acetobacter fallax sp. nov.</title>
        <authorList>
            <person name="Sombolestani A.S."/>
            <person name="Cleenwerck I."/>
            <person name="Cnockaert M."/>
            <person name="Borremans W."/>
            <person name="Wieme A.D."/>
            <person name="De Vuyst L."/>
            <person name="Vandamme P."/>
        </authorList>
    </citation>
    <scope>NUCLEOTIDE SEQUENCE [LARGE SCALE GENOMIC DNA]</scope>
    <source>
        <strain evidence="1 2">LMG 30640</strain>
    </source>
</reference>
<name>A0ABX0JQH2_9PROT</name>
<sequence>MISPQGIHGSFFSASRWADTPLWPSRALGADIVFAGAPKWSVDPGECEIDADTVRRNFRDGMQGMGVRPDQVQGQIYVACDPADREDAYNLTKITEYIPDIHYIPVFHAEHVVMKSLNGSAVFGALIRTLLTGDPELLRRFISDVRRKNPTNIRNRLAVGHARHPLLCYHMVNAFYARAGDTFRDLLAGEALISLLIYRLIRAGYNREARDLFASATSLRLTGRRATAPRHSGPDAPRHVKPCVCCLLRYRRSPSSRP</sequence>
<comment type="caution">
    <text evidence="1">The sequence shown here is derived from an EMBL/GenBank/DDBJ whole genome shotgun (WGS) entry which is preliminary data.</text>
</comment>
<dbReference type="Proteomes" id="UP000635278">
    <property type="component" value="Unassembled WGS sequence"/>
</dbReference>
<protein>
    <submittedName>
        <fullName evidence="1">Uncharacterized protein</fullName>
    </submittedName>
</protein>
<organism evidence="1 2">
    <name type="scientific">Acetobacter musti</name>
    <dbReference type="NCBI Taxonomy" id="864732"/>
    <lineage>
        <taxon>Bacteria</taxon>
        <taxon>Pseudomonadati</taxon>
        <taxon>Pseudomonadota</taxon>
        <taxon>Alphaproteobacteria</taxon>
        <taxon>Acetobacterales</taxon>
        <taxon>Acetobacteraceae</taxon>
        <taxon>Acetobacter</taxon>
    </lineage>
</organism>
<accession>A0ABX0JQH2</accession>